<dbReference type="PANTHER" id="PTHR30040">
    <property type="entry name" value="THIAMINE BIOSYNTHESIS LIPOPROTEIN APBE"/>
    <property type="match status" value="1"/>
</dbReference>
<dbReference type="EMBL" id="JARQBZ010000008">
    <property type="protein sequence ID" value="MDT2833567.1"/>
    <property type="molecule type" value="Genomic_DNA"/>
</dbReference>
<feature type="binding site" evidence="11">
    <location>
        <position position="266"/>
    </location>
    <ligand>
        <name>Mg(2+)</name>
        <dbReference type="ChEBI" id="CHEBI:18420"/>
    </ligand>
</feature>
<feature type="binding site" evidence="11">
    <location>
        <position position="146"/>
    </location>
    <ligand>
        <name>Mg(2+)</name>
        <dbReference type="ChEBI" id="CHEBI:18420"/>
    </ligand>
</feature>
<dbReference type="SUPFAM" id="SSF143631">
    <property type="entry name" value="ApbE-like"/>
    <property type="match status" value="1"/>
</dbReference>
<dbReference type="Gene3D" id="3.10.520.10">
    <property type="entry name" value="ApbE-like domains"/>
    <property type="match status" value="1"/>
</dbReference>
<accession>A0AAW8U8L4</accession>
<evidence type="ECO:0000256" key="9">
    <source>
        <dbReference type="ARBA" id="ARBA00048540"/>
    </source>
</evidence>
<evidence type="ECO:0000256" key="2">
    <source>
        <dbReference type="ARBA" id="ARBA00016337"/>
    </source>
</evidence>
<keyword evidence="5 10" id="KW-0479">Metal-binding</keyword>
<comment type="cofactor">
    <cofactor evidence="11">
        <name>Mg(2+)</name>
        <dbReference type="ChEBI" id="CHEBI:18420"/>
    </cofactor>
    <cofactor evidence="11">
        <name>Mn(2+)</name>
        <dbReference type="ChEBI" id="CHEBI:29035"/>
    </cofactor>
    <text evidence="11">Magnesium. Can also use manganese.</text>
</comment>
<dbReference type="InterPro" id="IPR024932">
    <property type="entry name" value="ApbE"/>
</dbReference>
<keyword evidence="3 10" id="KW-0285">Flavoprotein</keyword>
<keyword evidence="6 10" id="KW-0274">FAD</keyword>
<evidence type="ECO:0000256" key="11">
    <source>
        <dbReference type="PIRSR" id="PIRSR006268-2"/>
    </source>
</evidence>
<evidence type="ECO:0000256" key="5">
    <source>
        <dbReference type="ARBA" id="ARBA00022723"/>
    </source>
</evidence>
<dbReference type="Pfam" id="PF02424">
    <property type="entry name" value="ApbE"/>
    <property type="match status" value="1"/>
</dbReference>
<dbReference type="RefSeq" id="WP_311985125.1">
    <property type="nucleotide sequence ID" value="NZ_JARQBZ010000008.1"/>
</dbReference>
<sequence>MVWSKEQVRLMGTVIDMMIEHEEPIILLHNCVEKLRSYEKRFSANSQTSELMAVNLQAGQKNIKVHSDLFELIKLGKEHSLPIESYLNIAIGPLTQAWHIGFEDAQVPSQTEIASLLKTIDPKRIHLNELDKSVFLEKGSSIDLGALAKGYIADLMVADLKRKQVTSGIINLGGNVLVFGNPPNENRDEWYIEVQVPEQAQSKEPFLLKVRDKSVVTSGVYERVLTKDGQIYHHIINPNTGYPVETDVLSLTILSDKSVEGEIWTTRLFGKKAEEMIKEINHTKGIEGIVITKTMSYLSAGIKKYL</sequence>
<dbReference type="InterPro" id="IPR003374">
    <property type="entry name" value="ApbE-like_sf"/>
</dbReference>
<dbReference type="GO" id="GO:0046872">
    <property type="term" value="F:metal ion binding"/>
    <property type="evidence" value="ECO:0007669"/>
    <property type="project" value="UniProtKB-UniRule"/>
</dbReference>
<comment type="catalytic activity">
    <reaction evidence="9 10">
        <text>L-threonyl-[protein] + FAD = FMN-L-threonyl-[protein] + AMP + H(+)</text>
        <dbReference type="Rhea" id="RHEA:36847"/>
        <dbReference type="Rhea" id="RHEA-COMP:11060"/>
        <dbReference type="Rhea" id="RHEA-COMP:11061"/>
        <dbReference type="ChEBI" id="CHEBI:15378"/>
        <dbReference type="ChEBI" id="CHEBI:30013"/>
        <dbReference type="ChEBI" id="CHEBI:57692"/>
        <dbReference type="ChEBI" id="CHEBI:74257"/>
        <dbReference type="ChEBI" id="CHEBI:456215"/>
        <dbReference type="EC" id="2.7.1.180"/>
    </reaction>
</comment>
<name>A0AAW8U8L4_9ENTE</name>
<proteinExistence type="inferred from homology"/>
<evidence type="ECO:0000256" key="7">
    <source>
        <dbReference type="ARBA" id="ARBA00022842"/>
    </source>
</evidence>
<evidence type="ECO:0000313" key="12">
    <source>
        <dbReference type="EMBL" id="MDT2833567.1"/>
    </source>
</evidence>
<evidence type="ECO:0000313" key="13">
    <source>
        <dbReference type="Proteomes" id="UP001268577"/>
    </source>
</evidence>
<gene>
    <name evidence="12" type="ORF">P7H70_05820</name>
</gene>
<dbReference type="PIRSF" id="PIRSF006268">
    <property type="entry name" value="ApbE"/>
    <property type="match status" value="1"/>
</dbReference>
<evidence type="ECO:0000256" key="10">
    <source>
        <dbReference type="PIRNR" id="PIRNR006268"/>
    </source>
</evidence>
<dbReference type="EC" id="2.7.1.180" evidence="1 10"/>
<dbReference type="PANTHER" id="PTHR30040:SF2">
    <property type="entry name" value="FAD:PROTEIN FMN TRANSFERASE"/>
    <property type="match status" value="1"/>
</dbReference>
<evidence type="ECO:0000256" key="4">
    <source>
        <dbReference type="ARBA" id="ARBA00022679"/>
    </source>
</evidence>
<keyword evidence="7 10" id="KW-0460">Magnesium</keyword>
<evidence type="ECO:0000256" key="3">
    <source>
        <dbReference type="ARBA" id="ARBA00022630"/>
    </source>
</evidence>
<comment type="similarity">
    <text evidence="10">Belongs to the ApbE family.</text>
</comment>
<organism evidence="12 13">
    <name type="scientific">Vagococcus carniphilus</name>
    <dbReference type="NCBI Taxonomy" id="218144"/>
    <lineage>
        <taxon>Bacteria</taxon>
        <taxon>Bacillati</taxon>
        <taxon>Bacillota</taxon>
        <taxon>Bacilli</taxon>
        <taxon>Lactobacillales</taxon>
        <taxon>Enterococcaceae</taxon>
        <taxon>Vagococcus</taxon>
    </lineage>
</organism>
<dbReference type="GO" id="GO:0016740">
    <property type="term" value="F:transferase activity"/>
    <property type="evidence" value="ECO:0007669"/>
    <property type="project" value="UniProtKB-UniRule"/>
</dbReference>
<keyword evidence="4 10" id="KW-0808">Transferase</keyword>
<comment type="caution">
    <text evidence="12">The sequence shown here is derived from an EMBL/GenBank/DDBJ whole genome shotgun (WGS) entry which is preliminary data.</text>
</comment>
<protein>
    <recommendedName>
        <fullName evidence="2 10">FAD:protein FMN transferase</fullName>
        <ecNumber evidence="1 10">2.7.1.180</ecNumber>
    </recommendedName>
    <alternativeName>
        <fullName evidence="8 10">Flavin transferase</fullName>
    </alternativeName>
</protein>
<dbReference type="AlphaFoldDB" id="A0AAW8U8L4"/>
<reference evidence="12" key="1">
    <citation type="submission" date="2023-03" db="EMBL/GenBank/DDBJ databases">
        <authorList>
            <person name="Shen W."/>
            <person name="Cai J."/>
        </authorList>
    </citation>
    <scope>NUCLEOTIDE SEQUENCE</scope>
    <source>
        <strain evidence="12">P96-3</strain>
    </source>
</reference>
<evidence type="ECO:0000256" key="6">
    <source>
        <dbReference type="ARBA" id="ARBA00022827"/>
    </source>
</evidence>
<evidence type="ECO:0000256" key="1">
    <source>
        <dbReference type="ARBA" id="ARBA00011955"/>
    </source>
</evidence>
<evidence type="ECO:0000256" key="8">
    <source>
        <dbReference type="ARBA" id="ARBA00031306"/>
    </source>
</evidence>
<dbReference type="Proteomes" id="UP001268577">
    <property type="component" value="Unassembled WGS sequence"/>
</dbReference>